<accession>A0A9Q5X515</accession>
<dbReference type="Gene3D" id="3.40.50.2300">
    <property type="match status" value="1"/>
</dbReference>
<protein>
    <recommendedName>
        <fullName evidence="7">HTH domain-containing protein</fullName>
    </recommendedName>
</protein>
<evidence type="ECO:0000313" key="6">
    <source>
        <dbReference type="Proteomes" id="UP000194733"/>
    </source>
</evidence>
<dbReference type="Gene3D" id="1.10.10.10">
    <property type="entry name" value="Winged helix-like DNA-binding domain superfamily/Winged helix DNA-binding domain"/>
    <property type="match status" value="1"/>
</dbReference>
<dbReference type="PANTHER" id="PTHR30185">
    <property type="entry name" value="CRYPTIC BETA-GLUCOSIDE BGL OPERON ANTITERMINATOR"/>
    <property type="match status" value="1"/>
</dbReference>
<dbReference type="RefSeq" id="WP_065211999.1">
    <property type="nucleotide sequence ID" value="NZ_NFCY01000015.1"/>
</dbReference>
<dbReference type="Pfam" id="PF08279">
    <property type="entry name" value="HTH_11"/>
    <property type="match status" value="1"/>
</dbReference>
<dbReference type="Proteomes" id="UP000194733">
    <property type="component" value="Unassembled WGS sequence"/>
</dbReference>
<evidence type="ECO:0000259" key="3">
    <source>
        <dbReference type="Pfam" id="PF05043"/>
    </source>
</evidence>
<dbReference type="InterPro" id="IPR013196">
    <property type="entry name" value="HTH_11"/>
</dbReference>
<evidence type="ECO:0000259" key="4">
    <source>
        <dbReference type="Pfam" id="PF08279"/>
    </source>
</evidence>
<name>A0A9Q5X515_BACTU</name>
<dbReference type="InterPro" id="IPR007737">
    <property type="entry name" value="Mga_HTH"/>
</dbReference>
<dbReference type="PANTHER" id="PTHR30185:SF18">
    <property type="entry name" value="TRANSCRIPTIONAL REGULATOR MTLR"/>
    <property type="match status" value="1"/>
</dbReference>
<evidence type="ECO:0000313" key="5">
    <source>
        <dbReference type="EMBL" id="OTX53149.1"/>
    </source>
</evidence>
<feature type="domain" description="Mga helix-turn-helix" evidence="3">
    <location>
        <begin position="84"/>
        <end position="165"/>
    </location>
</feature>
<dbReference type="InterPro" id="IPR036388">
    <property type="entry name" value="WH-like_DNA-bd_sf"/>
</dbReference>
<proteinExistence type="predicted"/>
<organism evidence="5 6">
    <name type="scientific">Bacillus thuringiensis serovar sooncheon</name>
    <dbReference type="NCBI Taxonomy" id="180891"/>
    <lineage>
        <taxon>Bacteria</taxon>
        <taxon>Bacillati</taxon>
        <taxon>Bacillota</taxon>
        <taxon>Bacilli</taxon>
        <taxon>Bacillales</taxon>
        <taxon>Bacillaceae</taxon>
        <taxon>Bacillus</taxon>
        <taxon>Bacillus cereus group</taxon>
    </lineage>
</organism>
<reference evidence="5 6" key="1">
    <citation type="submission" date="2016-10" db="EMBL/GenBank/DDBJ databases">
        <title>Comparative genomics of Bacillus thuringiensis reveals a path to pathogens against multiple invertebrate hosts.</title>
        <authorList>
            <person name="Zheng J."/>
            <person name="Gao Q."/>
            <person name="Liu H."/>
            <person name="Peng D."/>
            <person name="Ruan L."/>
            <person name="Sun M."/>
        </authorList>
    </citation>
    <scope>NUCLEOTIDE SEQUENCE [LARGE SCALE GENOMIC DNA]</scope>
    <source>
        <strain evidence="5">BGSC 4BB1</strain>
    </source>
</reference>
<feature type="domain" description="Helix-turn-helix type 11" evidence="4">
    <location>
        <begin position="17"/>
        <end position="74"/>
    </location>
</feature>
<sequence>MKQRFIYKIINDKVIQRKIFILETLNNCEDFVPSQYMADLLQCTVRTIAKDIAELKGDLPKEWIIIGVANKGYILQKPLTDSIYPIIGSFLSQSIVYKVMIEIFNNRYYTLEKWSQILYVNKKTLRDKLKIYARTLNQSNIDFKYEQLDLTGNEVNIRFYYCVFFYMTSKYINQPMLPMQLKNKLSAIFKSYSLSIDYEGAFHVIFVFISRNLNKNHIKKIVDLPPFNDKYIFLFDNIVSTLESFYKIKLYETEKKALMFFLFFLIKIEHNDLIIESLNKSNSELFKKSQQIVCLLTNNNTNTQVGTELFVKLLPYLLKIYYYNRNGFSIRYVFEPLHDSKSILLYGYNKNLPQVSFWNDSFCDGIFNNNEIEFITTHATIIINSAAQKHVLFLFSGNNAIEKILYSKLKKGLGNTVMIYRKPMDNVTFDIIISNYKHEQSKTPTIYISETLSENKILLISNLLQE</sequence>
<dbReference type="InterPro" id="IPR050661">
    <property type="entry name" value="BglG_antiterminators"/>
</dbReference>
<keyword evidence="1" id="KW-0805">Transcription regulation</keyword>
<dbReference type="AlphaFoldDB" id="A0A9Q5X515"/>
<evidence type="ECO:0000256" key="1">
    <source>
        <dbReference type="ARBA" id="ARBA00023015"/>
    </source>
</evidence>
<dbReference type="EMBL" id="NFCY01000015">
    <property type="protein sequence ID" value="OTX53149.1"/>
    <property type="molecule type" value="Genomic_DNA"/>
</dbReference>
<evidence type="ECO:0008006" key="7">
    <source>
        <dbReference type="Google" id="ProtNLM"/>
    </source>
</evidence>
<gene>
    <name evidence="5" type="ORF">BK724_04745</name>
</gene>
<keyword evidence="2" id="KW-0804">Transcription</keyword>
<comment type="caution">
    <text evidence="5">The sequence shown here is derived from an EMBL/GenBank/DDBJ whole genome shotgun (WGS) entry which is preliminary data.</text>
</comment>
<dbReference type="Pfam" id="PF05043">
    <property type="entry name" value="Mga"/>
    <property type="match status" value="1"/>
</dbReference>
<evidence type="ECO:0000256" key="2">
    <source>
        <dbReference type="ARBA" id="ARBA00023163"/>
    </source>
</evidence>